<comment type="caution">
    <text evidence="1">The sequence shown here is derived from an EMBL/GenBank/DDBJ whole genome shotgun (WGS) entry which is preliminary data.</text>
</comment>
<gene>
    <name evidence="1" type="ORF">ODALV1_LOCUS31605</name>
</gene>
<name>A0ABP1SA60_9HEXA</name>
<evidence type="ECO:0000313" key="1">
    <source>
        <dbReference type="EMBL" id="CAL8149020.1"/>
    </source>
</evidence>
<accession>A0ABP1SA60</accession>
<keyword evidence="2" id="KW-1185">Reference proteome</keyword>
<proteinExistence type="predicted"/>
<reference evidence="1 2" key="1">
    <citation type="submission" date="2024-08" db="EMBL/GenBank/DDBJ databases">
        <authorList>
            <person name="Cucini C."/>
            <person name="Frati F."/>
        </authorList>
    </citation>
    <scope>NUCLEOTIDE SEQUENCE [LARGE SCALE GENOMIC DNA]</scope>
</reference>
<dbReference type="Proteomes" id="UP001642540">
    <property type="component" value="Unassembled WGS sequence"/>
</dbReference>
<evidence type="ECO:0000313" key="2">
    <source>
        <dbReference type="Proteomes" id="UP001642540"/>
    </source>
</evidence>
<sequence length="114" mass="13449">MLRNHCVLMLHHPSYYAYVPGPVAGNKDWINMLPFLNANFYIYQKMQGIEMMIDWKNISGTDDSNREERMTQLRHLFAEILKAAHQTPNQRFGRFSIVRRNDSEILSLELAEIH</sequence>
<organism evidence="1 2">
    <name type="scientific">Orchesella dallaii</name>
    <dbReference type="NCBI Taxonomy" id="48710"/>
    <lineage>
        <taxon>Eukaryota</taxon>
        <taxon>Metazoa</taxon>
        <taxon>Ecdysozoa</taxon>
        <taxon>Arthropoda</taxon>
        <taxon>Hexapoda</taxon>
        <taxon>Collembola</taxon>
        <taxon>Entomobryomorpha</taxon>
        <taxon>Entomobryoidea</taxon>
        <taxon>Orchesellidae</taxon>
        <taxon>Orchesellinae</taxon>
        <taxon>Orchesella</taxon>
    </lineage>
</organism>
<protein>
    <submittedName>
        <fullName evidence="1">Uncharacterized protein</fullName>
    </submittedName>
</protein>
<dbReference type="EMBL" id="CAXLJM020000183">
    <property type="protein sequence ID" value="CAL8149020.1"/>
    <property type="molecule type" value="Genomic_DNA"/>
</dbReference>